<keyword evidence="4 8" id="KW-0812">Transmembrane</keyword>
<organism evidence="10 11">
    <name type="scientific">Sandaracinus amylolyticus</name>
    <dbReference type="NCBI Taxonomy" id="927083"/>
    <lineage>
        <taxon>Bacteria</taxon>
        <taxon>Pseudomonadati</taxon>
        <taxon>Myxococcota</taxon>
        <taxon>Polyangia</taxon>
        <taxon>Polyangiales</taxon>
        <taxon>Sandaracinaceae</taxon>
        <taxon>Sandaracinus</taxon>
    </lineage>
</organism>
<feature type="transmembrane region" description="Helical" evidence="8">
    <location>
        <begin position="60"/>
        <end position="80"/>
    </location>
</feature>
<dbReference type="GO" id="GO:1902600">
    <property type="term" value="P:proton transmembrane transport"/>
    <property type="evidence" value="ECO:0007669"/>
    <property type="project" value="InterPro"/>
</dbReference>
<dbReference type="Proteomes" id="UP000034883">
    <property type="component" value="Chromosome"/>
</dbReference>
<evidence type="ECO:0000256" key="3">
    <source>
        <dbReference type="ARBA" id="ARBA00022449"/>
    </source>
</evidence>
<dbReference type="PANTHER" id="PTHR32507:SF8">
    <property type="entry name" value="CNH1P"/>
    <property type="match status" value="1"/>
</dbReference>
<feature type="transmembrane region" description="Helical" evidence="8">
    <location>
        <begin position="6"/>
        <end position="26"/>
    </location>
</feature>
<feature type="transmembrane region" description="Helical" evidence="8">
    <location>
        <begin position="385"/>
        <end position="404"/>
    </location>
</feature>
<feature type="domain" description="Cation/H+ exchanger transmembrane" evidence="9">
    <location>
        <begin position="353"/>
        <end position="440"/>
    </location>
</feature>
<dbReference type="PANTHER" id="PTHR32507">
    <property type="entry name" value="NA(+)/H(+) ANTIPORTER 1"/>
    <property type="match status" value="1"/>
</dbReference>
<evidence type="ECO:0000256" key="2">
    <source>
        <dbReference type="ARBA" id="ARBA00022448"/>
    </source>
</evidence>
<dbReference type="STRING" id="927083.DB32_006455"/>
<dbReference type="Pfam" id="PF00999">
    <property type="entry name" value="Na_H_Exchanger"/>
    <property type="match status" value="2"/>
</dbReference>
<evidence type="ECO:0000313" key="10">
    <source>
        <dbReference type="EMBL" id="AKF09306.1"/>
    </source>
</evidence>
<dbReference type="RefSeq" id="WP_053236366.1">
    <property type="nucleotide sequence ID" value="NZ_CP011125.1"/>
</dbReference>
<evidence type="ECO:0000313" key="11">
    <source>
        <dbReference type="Proteomes" id="UP000034883"/>
    </source>
</evidence>
<accession>A0A0F6W7A3</accession>
<evidence type="ECO:0000256" key="7">
    <source>
        <dbReference type="ARBA" id="ARBA00023136"/>
    </source>
</evidence>
<keyword evidence="3" id="KW-0050">Antiport</keyword>
<protein>
    <recommendedName>
        <fullName evidence="9">Cation/H+ exchanger transmembrane domain-containing protein</fullName>
    </recommendedName>
</protein>
<dbReference type="GO" id="GO:0005886">
    <property type="term" value="C:plasma membrane"/>
    <property type="evidence" value="ECO:0007669"/>
    <property type="project" value="UniProtKB-SubCell"/>
</dbReference>
<keyword evidence="2" id="KW-0813">Transport</keyword>
<reference evidence="10 11" key="1">
    <citation type="submission" date="2015-03" db="EMBL/GenBank/DDBJ databases">
        <title>Genome assembly of Sandaracinus amylolyticus DSM 53668.</title>
        <authorList>
            <person name="Sharma G."/>
            <person name="Subramanian S."/>
        </authorList>
    </citation>
    <scope>NUCLEOTIDE SEQUENCE [LARGE SCALE GENOMIC DNA]</scope>
    <source>
        <strain evidence="10 11">DSM 53668</strain>
    </source>
</reference>
<feature type="transmembrane region" description="Helical" evidence="8">
    <location>
        <begin position="33"/>
        <end position="54"/>
    </location>
</feature>
<evidence type="ECO:0000256" key="5">
    <source>
        <dbReference type="ARBA" id="ARBA00022989"/>
    </source>
</evidence>
<evidence type="ECO:0000256" key="8">
    <source>
        <dbReference type="SAM" id="Phobius"/>
    </source>
</evidence>
<proteinExistence type="predicted"/>
<gene>
    <name evidence="10" type="ORF">DB32_006455</name>
</gene>
<keyword evidence="6" id="KW-0406">Ion transport</keyword>
<keyword evidence="11" id="KW-1185">Reference proteome</keyword>
<dbReference type="GO" id="GO:0015297">
    <property type="term" value="F:antiporter activity"/>
    <property type="evidence" value="ECO:0007669"/>
    <property type="project" value="UniProtKB-KW"/>
</dbReference>
<name>A0A0F6W7A3_9BACT</name>
<feature type="transmembrane region" description="Helical" evidence="8">
    <location>
        <begin position="352"/>
        <end position="373"/>
    </location>
</feature>
<evidence type="ECO:0000259" key="9">
    <source>
        <dbReference type="Pfam" id="PF00999"/>
    </source>
</evidence>
<keyword evidence="5 8" id="KW-1133">Transmembrane helix</keyword>
<feature type="transmembrane region" description="Helical" evidence="8">
    <location>
        <begin position="416"/>
        <end position="439"/>
    </location>
</feature>
<feature type="transmembrane region" description="Helical" evidence="8">
    <location>
        <begin position="195"/>
        <end position="213"/>
    </location>
</feature>
<keyword evidence="7 8" id="KW-0472">Membrane</keyword>
<dbReference type="OrthoDB" id="9810860at2"/>
<feature type="domain" description="Cation/H+ exchanger transmembrane" evidence="9">
    <location>
        <begin position="21"/>
        <end position="271"/>
    </location>
</feature>
<feature type="transmembrane region" description="Helical" evidence="8">
    <location>
        <begin position="92"/>
        <end position="115"/>
    </location>
</feature>
<evidence type="ECO:0000256" key="4">
    <source>
        <dbReference type="ARBA" id="ARBA00022692"/>
    </source>
</evidence>
<dbReference type="EMBL" id="CP011125">
    <property type="protein sequence ID" value="AKF09306.1"/>
    <property type="molecule type" value="Genomic_DNA"/>
</dbReference>
<dbReference type="AlphaFoldDB" id="A0A0F6W7A3"/>
<sequence>MSLDFTAALAIGGALFVLVALGAAALRDRPVTVAIFYLALGVALGPFGVGAMAPRIDDPWLLRLTEVAVLGSLFASGLKVRAPWRSPGLRAAVLLAGPGLAITAALVAIGAHLALGMAWDAALLLGAVMAPTDPVLASEVALRSPRDENALRAALTVEAGLNDGTAFPLVALGVLAVTSAAPLDATTLATWALDRVLWAVPAGLVIGAAIGWTTGRVAFVARARAGRTEGIDELLAVGVVALSYVAAEAVHAWGFLAVFASGVALRRAELRVVASAGLPDERVSPRLELDERAPADALMQPEVSDEARRHPTVAAATVLHDTSRLAGTLERVGEIAVVVCAGAMLARSFDPAGLALAAVLFLVARPAGVLVTLARSPFAAREKAVAGWLGIRGAGTLYYLAWAANEGALGGSAAHVADLAITCVATSIVLHGVTATPLVRRIDRAHATTADAGLAEPVTT</sequence>
<dbReference type="KEGG" id="samy:DB32_006455"/>
<comment type="subcellular location">
    <subcellularLocation>
        <location evidence="1">Cell membrane</location>
        <topology evidence="1">Multi-pass membrane protein</topology>
    </subcellularLocation>
</comment>
<evidence type="ECO:0000256" key="1">
    <source>
        <dbReference type="ARBA" id="ARBA00004651"/>
    </source>
</evidence>
<dbReference type="InterPro" id="IPR006153">
    <property type="entry name" value="Cation/H_exchanger_TM"/>
</dbReference>
<evidence type="ECO:0000256" key="6">
    <source>
        <dbReference type="ARBA" id="ARBA00023065"/>
    </source>
</evidence>
<feature type="transmembrane region" description="Helical" evidence="8">
    <location>
        <begin position="234"/>
        <end position="260"/>
    </location>
</feature>